<sequence>MNSASVIADSCTFSQFASSERLYNYINNIYLFYILIIDIVTLKYLVLTIIGFSFFNSVKAQISDCLKFKQGKFNMMYNGKLLVIKRDATHQYEYYDGSTVPTSYSIKWISNCSYTLKPDADNFKKFPNTPKNALITVNIISYSGNTYKIKATSNFSSLVLKSEITKIN</sequence>
<dbReference type="AlphaFoldDB" id="A0A0C1DCI2"/>
<organism evidence="2 3">
    <name type="scientific">Pedobacter kyungheensis</name>
    <dbReference type="NCBI Taxonomy" id="1069985"/>
    <lineage>
        <taxon>Bacteria</taxon>
        <taxon>Pseudomonadati</taxon>
        <taxon>Bacteroidota</taxon>
        <taxon>Sphingobacteriia</taxon>
        <taxon>Sphingobacteriales</taxon>
        <taxon>Sphingobacteriaceae</taxon>
        <taxon>Pedobacter</taxon>
    </lineage>
</organism>
<gene>
    <name evidence="2" type="ORF">OC25_20010</name>
</gene>
<accession>A0A0C1DCI2</accession>
<evidence type="ECO:0000256" key="1">
    <source>
        <dbReference type="SAM" id="Phobius"/>
    </source>
</evidence>
<name>A0A0C1DCI2_9SPHI</name>
<dbReference type="Proteomes" id="UP000031246">
    <property type="component" value="Unassembled WGS sequence"/>
</dbReference>
<reference evidence="2 3" key="1">
    <citation type="submission" date="2014-10" db="EMBL/GenBank/DDBJ databases">
        <title>Pedobacter Kyungheensis.</title>
        <authorList>
            <person name="Anderson B.M."/>
            <person name="Newman J.D."/>
        </authorList>
    </citation>
    <scope>NUCLEOTIDE SEQUENCE [LARGE SCALE GENOMIC DNA]</scope>
    <source>
        <strain evidence="2 3">KACC 16221</strain>
    </source>
</reference>
<evidence type="ECO:0000313" key="2">
    <source>
        <dbReference type="EMBL" id="KIA91655.1"/>
    </source>
</evidence>
<proteinExistence type="predicted"/>
<evidence type="ECO:0000313" key="3">
    <source>
        <dbReference type="Proteomes" id="UP000031246"/>
    </source>
</evidence>
<dbReference type="EMBL" id="JSYN01000027">
    <property type="protein sequence ID" value="KIA91655.1"/>
    <property type="molecule type" value="Genomic_DNA"/>
</dbReference>
<protein>
    <submittedName>
        <fullName evidence="2">Uncharacterized protein</fullName>
    </submittedName>
</protein>
<comment type="caution">
    <text evidence="2">The sequence shown here is derived from an EMBL/GenBank/DDBJ whole genome shotgun (WGS) entry which is preliminary data.</text>
</comment>
<feature type="transmembrane region" description="Helical" evidence="1">
    <location>
        <begin position="30"/>
        <end position="55"/>
    </location>
</feature>
<keyword evidence="1" id="KW-0472">Membrane</keyword>
<keyword evidence="1" id="KW-1133">Transmembrane helix</keyword>
<keyword evidence="3" id="KW-1185">Reference proteome</keyword>
<keyword evidence="1" id="KW-0812">Transmembrane</keyword>